<feature type="transmembrane region" description="Helical" evidence="6">
    <location>
        <begin position="268"/>
        <end position="288"/>
    </location>
</feature>
<keyword evidence="4 6" id="KW-1133">Transmembrane helix</keyword>
<feature type="transmembrane region" description="Helical" evidence="6">
    <location>
        <begin position="300"/>
        <end position="321"/>
    </location>
</feature>
<feature type="transmembrane region" description="Helical" evidence="6">
    <location>
        <begin position="90"/>
        <end position="109"/>
    </location>
</feature>
<comment type="subcellular location">
    <subcellularLocation>
        <location evidence="1">Membrane</location>
        <topology evidence="1">Multi-pass membrane protein</topology>
    </subcellularLocation>
</comment>
<dbReference type="PANTHER" id="PTHR23505">
    <property type="entry name" value="SPINSTER"/>
    <property type="match status" value="1"/>
</dbReference>
<protein>
    <submittedName>
        <fullName evidence="8">MFS transporter</fullName>
    </submittedName>
</protein>
<feature type="transmembrane region" description="Helical" evidence="6">
    <location>
        <begin position="57"/>
        <end position="78"/>
    </location>
</feature>
<dbReference type="InterPro" id="IPR036259">
    <property type="entry name" value="MFS_trans_sf"/>
</dbReference>
<feature type="transmembrane region" description="Helical" evidence="6">
    <location>
        <begin position="151"/>
        <end position="170"/>
    </location>
</feature>
<accession>A0A2A4FVL5</accession>
<feature type="domain" description="Major facilitator superfamily (MFS) profile" evidence="7">
    <location>
        <begin position="23"/>
        <end position="421"/>
    </location>
</feature>
<evidence type="ECO:0000259" key="7">
    <source>
        <dbReference type="PROSITE" id="PS50850"/>
    </source>
</evidence>
<dbReference type="Pfam" id="PF07690">
    <property type="entry name" value="MFS_1"/>
    <property type="match status" value="1"/>
</dbReference>
<keyword evidence="2" id="KW-0813">Transport</keyword>
<evidence type="ECO:0000256" key="6">
    <source>
        <dbReference type="SAM" id="Phobius"/>
    </source>
</evidence>
<dbReference type="OrthoDB" id="7442224at2"/>
<evidence type="ECO:0000256" key="2">
    <source>
        <dbReference type="ARBA" id="ARBA00022448"/>
    </source>
</evidence>
<evidence type="ECO:0000256" key="1">
    <source>
        <dbReference type="ARBA" id="ARBA00004141"/>
    </source>
</evidence>
<feature type="transmembrane region" description="Helical" evidence="6">
    <location>
        <begin position="360"/>
        <end position="385"/>
    </location>
</feature>
<evidence type="ECO:0000313" key="9">
    <source>
        <dbReference type="Proteomes" id="UP000218934"/>
    </source>
</evidence>
<dbReference type="EMBL" id="NWUF01000012">
    <property type="protein sequence ID" value="PCE41726.1"/>
    <property type="molecule type" value="Genomic_DNA"/>
</dbReference>
<dbReference type="KEGG" id="rdi:CMV14_18905"/>
<dbReference type="RefSeq" id="WP_066961156.1">
    <property type="nucleotide sequence ID" value="NZ_CP023449.1"/>
</dbReference>
<feature type="transmembrane region" description="Helical" evidence="6">
    <location>
        <begin position="115"/>
        <end position="139"/>
    </location>
</feature>
<feature type="transmembrane region" description="Helical" evidence="6">
    <location>
        <begin position="176"/>
        <end position="198"/>
    </location>
</feature>
<keyword evidence="9" id="KW-1185">Reference proteome</keyword>
<evidence type="ECO:0000313" key="8">
    <source>
        <dbReference type="EMBL" id="PCE41726.1"/>
    </source>
</evidence>
<dbReference type="GO" id="GO:0016020">
    <property type="term" value="C:membrane"/>
    <property type="evidence" value="ECO:0007669"/>
    <property type="project" value="UniProtKB-SubCell"/>
</dbReference>
<evidence type="ECO:0000256" key="3">
    <source>
        <dbReference type="ARBA" id="ARBA00022692"/>
    </source>
</evidence>
<comment type="caution">
    <text evidence="8">The sequence shown here is derived from an EMBL/GenBank/DDBJ whole genome shotgun (WGS) entry which is preliminary data.</text>
</comment>
<dbReference type="InterPro" id="IPR020846">
    <property type="entry name" value="MFS_dom"/>
</dbReference>
<keyword evidence="5 6" id="KW-0472">Membrane</keyword>
<dbReference type="InterPro" id="IPR044770">
    <property type="entry name" value="MFS_spinster-like"/>
</dbReference>
<keyword evidence="3 6" id="KW-0812">Transmembrane</keyword>
<dbReference type="PROSITE" id="PS50850">
    <property type="entry name" value="MFS"/>
    <property type="match status" value="1"/>
</dbReference>
<proteinExistence type="predicted"/>
<feature type="transmembrane region" description="Helical" evidence="6">
    <location>
        <begin position="231"/>
        <end position="248"/>
    </location>
</feature>
<dbReference type="CDD" id="cd17328">
    <property type="entry name" value="MFS_spinster_like"/>
    <property type="match status" value="1"/>
</dbReference>
<feature type="transmembrane region" description="Helical" evidence="6">
    <location>
        <begin position="19"/>
        <end position="37"/>
    </location>
</feature>
<dbReference type="PANTHER" id="PTHR23505:SF79">
    <property type="entry name" value="PROTEIN SPINSTER"/>
    <property type="match status" value="1"/>
</dbReference>
<evidence type="ECO:0000256" key="4">
    <source>
        <dbReference type="ARBA" id="ARBA00022989"/>
    </source>
</evidence>
<feature type="transmembrane region" description="Helical" evidence="6">
    <location>
        <begin position="397"/>
        <end position="418"/>
    </location>
</feature>
<dbReference type="InterPro" id="IPR011701">
    <property type="entry name" value="MFS"/>
</dbReference>
<name>A0A2A4FVL5_9SPHN</name>
<dbReference type="Gene3D" id="1.20.1250.20">
    <property type="entry name" value="MFS general substrate transporter like domains"/>
    <property type="match status" value="2"/>
</dbReference>
<dbReference type="SUPFAM" id="SSF103473">
    <property type="entry name" value="MFS general substrate transporter"/>
    <property type="match status" value="1"/>
</dbReference>
<organism evidence="8 9">
    <name type="scientific">Rhizorhabdus dicambivorans</name>
    <dbReference type="NCBI Taxonomy" id="1850238"/>
    <lineage>
        <taxon>Bacteria</taxon>
        <taxon>Pseudomonadati</taxon>
        <taxon>Pseudomonadota</taxon>
        <taxon>Alphaproteobacteria</taxon>
        <taxon>Sphingomonadales</taxon>
        <taxon>Sphingomonadaceae</taxon>
        <taxon>Rhizorhabdus</taxon>
    </lineage>
</organism>
<sequence>MSTSVIEPDSAAKRREQRYAGYVLVLLFLVSVFSYVDRTIITVLQVHLKRDLALSDTQLGVLTGASFALLYTIGALPLARLADRTIRRNLLTVSLFVWSLMTALSGFAQNFMSLIALRMGVAIGEAGCAPTTHSLIADYFTPRRRATAEAIWALSIPIGTMLGLAVGGWLAETVGWRHTFMILGVAGIVASPFVFLTLREPRRGQHDGPDSDLTIPDLRTSAAILWNKRTYRYMVFAIGFHTIVYYAFMSWSAPFYVRLHGMSLGDVAFRLALLTGIGGVIGTFLGGFCADQFGRRDPRWYMWTPMVACLLTPPFAIAQFLTGDTELSWLLAIVPSVMVNAYVAPINATTQSLMQPAMRALASSITVFSAGLFGMAVGPVLVGALSDMFAARMGDEGLRYAITLPMAIDFIAAAFFFISARHAPREMALNDRG</sequence>
<dbReference type="GO" id="GO:0022857">
    <property type="term" value="F:transmembrane transporter activity"/>
    <property type="evidence" value="ECO:0007669"/>
    <property type="project" value="InterPro"/>
</dbReference>
<dbReference type="Proteomes" id="UP000218934">
    <property type="component" value="Unassembled WGS sequence"/>
</dbReference>
<dbReference type="AlphaFoldDB" id="A0A2A4FVL5"/>
<reference evidence="8 9" key="1">
    <citation type="submission" date="2017-09" db="EMBL/GenBank/DDBJ databases">
        <title>The Catabolism of 3,6-Dichlorosalicylic acid is Initiated by the Cytochrome P450 Monooxygenase DsmABC in Rhizorhabdus dicambivorans Ndbn-20.</title>
        <authorList>
            <person name="Na L."/>
        </authorList>
    </citation>
    <scope>NUCLEOTIDE SEQUENCE [LARGE SCALE GENOMIC DNA]</scope>
    <source>
        <strain evidence="8 9">Ndbn-20m</strain>
    </source>
</reference>
<evidence type="ECO:0000256" key="5">
    <source>
        <dbReference type="ARBA" id="ARBA00023136"/>
    </source>
</evidence>
<feature type="transmembrane region" description="Helical" evidence="6">
    <location>
        <begin position="327"/>
        <end position="348"/>
    </location>
</feature>
<gene>
    <name evidence="8" type="ORF">COO09_13245</name>
</gene>